<evidence type="ECO:0000313" key="14">
    <source>
        <dbReference type="EMBL" id="VVV50299.1"/>
    </source>
</evidence>
<dbReference type="InterPro" id="IPR017970">
    <property type="entry name" value="Homeobox_CS"/>
</dbReference>
<feature type="compositionally biased region" description="Basic and acidic residues" evidence="12">
    <location>
        <begin position="144"/>
        <end position="154"/>
    </location>
</feature>
<dbReference type="AlphaFoldDB" id="A0A5K0WB81"/>
<evidence type="ECO:0000256" key="2">
    <source>
        <dbReference type="ARBA" id="ARBA00023015"/>
    </source>
</evidence>
<keyword evidence="11" id="KW-0175">Coiled coil</keyword>
<dbReference type="PROSITE" id="PS50071">
    <property type="entry name" value="HOMEOBOX_2"/>
    <property type="match status" value="1"/>
</dbReference>
<comment type="similarity">
    <text evidence="7 10">Belongs to the HD-ZIP homeobox family. Class I subfamily.</text>
</comment>
<dbReference type="SUPFAM" id="SSF46689">
    <property type="entry name" value="Homeodomain-like"/>
    <property type="match status" value="1"/>
</dbReference>
<keyword evidence="2 10" id="KW-0805">Transcription regulation</keyword>
<proteinExistence type="inferred from homology"/>
<dbReference type="Gramene" id="NC1G0180940.1">
    <property type="protein sequence ID" value="NC1G0180940.1:cds"/>
    <property type="gene ID" value="NC1G0180940"/>
</dbReference>
<sequence length="204" mass="22973">MDAYQKKARGDALLGCFAKEQPPRPYKKRLSEEQVKFLEMSFSLEKKLEPQRKVQLAYDLGLHPRQVAIWYQNKRARWKTQRLELDYNSMKLQMESVVSEKRRLEKEVARLGAELQCARELLKKNCGIELRGFDEECGSAVEGKSSEESGRKEEEDAGSSGGGGGSGAGGVKMENGAVSMEDLYACLVGFEGHPHGKLQFYDLF</sequence>
<keyword evidence="4 8" id="KW-0371">Homeobox</keyword>
<feature type="DNA-binding region" description="Homeobox" evidence="8">
    <location>
        <begin position="23"/>
        <end position="82"/>
    </location>
</feature>
<dbReference type="Gene3D" id="1.10.10.60">
    <property type="entry name" value="Homeodomain-like"/>
    <property type="match status" value="1"/>
</dbReference>
<dbReference type="PRINTS" id="PR00031">
    <property type="entry name" value="HTHREPRESSR"/>
</dbReference>
<dbReference type="EMBL" id="LR721774">
    <property type="protein sequence ID" value="VVV50299.1"/>
    <property type="molecule type" value="Genomic_DNA"/>
</dbReference>
<dbReference type="PANTHER" id="PTHR24326">
    <property type="entry name" value="HOMEOBOX-LEUCINE ZIPPER PROTEIN"/>
    <property type="match status" value="1"/>
</dbReference>
<evidence type="ECO:0000256" key="8">
    <source>
        <dbReference type="PROSITE-ProRule" id="PRU00108"/>
    </source>
</evidence>
<dbReference type="InterPro" id="IPR000047">
    <property type="entry name" value="HTH_motif"/>
</dbReference>
<evidence type="ECO:0000256" key="5">
    <source>
        <dbReference type="ARBA" id="ARBA00023163"/>
    </source>
</evidence>
<keyword evidence="6 8" id="KW-0539">Nucleus</keyword>
<dbReference type="FunFam" id="1.10.10.60:FF:000144">
    <property type="entry name" value="homeobox-leucine zipper protein ATHB-6-like"/>
    <property type="match status" value="1"/>
</dbReference>
<feature type="coiled-coil region" evidence="11">
    <location>
        <begin position="87"/>
        <end position="121"/>
    </location>
</feature>
<dbReference type="OrthoDB" id="6159439at2759"/>
<protein>
    <recommendedName>
        <fullName evidence="10">Homeobox-leucine zipper protein</fullName>
    </recommendedName>
    <alternativeName>
        <fullName evidence="10">HD-ZIP protein</fullName>
    </alternativeName>
    <alternativeName>
        <fullName evidence="10">Homeodomain transcription factor</fullName>
    </alternativeName>
</protein>
<dbReference type="PANTHER" id="PTHR24326:SF522">
    <property type="entry name" value="HOMEOBOX-LEUCINE ZIPPER PROTEIN ATHB-52"/>
    <property type="match status" value="1"/>
</dbReference>
<evidence type="ECO:0000256" key="1">
    <source>
        <dbReference type="ARBA" id="ARBA00004123"/>
    </source>
</evidence>
<dbReference type="GO" id="GO:0000981">
    <property type="term" value="F:DNA-binding transcription factor activity, RNA polymerase II-specific"/>
    <property type="evidence" value="ECO:0007669"/>
    <property type="project" value="UniProtKB-UniRule"/>
</dbReference>
<evidence type="ECO:0000259" key="13">
    <source>
        <dbReference type="PROSITE" id="PS50071"/>
    </source>
</evidence>
<feature type="region of interest" description="Disordered" evidence="12">
    <location>
        <begin position="139"/>
        <end position="173"/>
    </location>
</feature>
<name>A0A5K0WB81_9MAGN</name>
<evidence type="ECO:0000256" key="11">
    <source>
        <dbReference type="SAM" id="Coils"/>
    </source>
</evidence>
<evidence type="ECO:0000256" key="6">
    <source>
        <dbReference type="ARBA" id="ARBA00023242"/>
    </source>
</evidence>
<dbReference type="GO" id="GO:0000976">
    <property type="term" value="F:transcription cis-regulatory region binding"/>
    <property type="evidence" value="ECO:0007669"/>
    <property type="project" value="UniProtKB-ARBA"/>
</dbReference>
<evidence type="ECO:0000256" key="9">
    <source>
        <dbReference type="RuleBase" id="RU000682"/>
    </source>
</evidence>
<dbReference type="GO" id="GO:0005634">
    <property type="term" value="C:nucleus"/>
    <property type="evidence" value="ECO:0007669"/>
    <property type="project" value="UniProtKB-SubCell"/>
</dbReference>
<evidence type="ECO:0000256" key="10">
    <source>
        <dbReference type="RuleBase" id="RU369038"/>
    </source>
</evidence>
<keyword evidence="5 10" id="KW-0804">Transcription</keyword>
<keyword evidence="3 8" id="KW-0238">DNA-binding</keyword>
<dbReference type="InterPro" id="IPR045224">
    <property type="entry name" value="HDZip_class_I_plant"/>
</dbReference>
<evidence type="ECO:0000256" key="7">
    <source>
        <dbReference type="ARBA" id="ARBA00025748"/>
    </source>
</evidence>
<feature type="domain" description="Homeobox" evidence="13">
    <location>
        <begin position="21"/>
        <end position="81"/>
    </location>
</feature>
<dbReference type="GO" id="GO:0045893">
    <property type="term" value="P:positive regulation of DNA-templated transcription"/>
    <property type="evidence" value="ECO:0007669"/>
    <property type="project" value="TreeGrafter"/>
</dbReference>
<comment type="function">
    <text evidence="10">Transcription factor.</text>
</comment>
<organism evidence="14">
    <name type="scientific">Nymphaea colorata</name>
    <name type="common">pocket water lily</name>
    <dbReference type="NCBI Taxonomy" id="210225"/>
    <lineage>
        <taxon>Eukaryota</taxon>
        <taxon>Viridiplantae</taxon>
        <taxon>Streptophyta</taxon>
        <taxon>Embryophyta</taxon>
        <taxon>Tracheophyta</taxon>
        <taxon>Spermatophyta</taxon>
        <taxon>Magnoliopsida</taxon>
        <taxon>Nymphaeales</taxon>
        <taxon>Nymphaeaceae</taxon>
        <taxon>Nymphaea</taxon>
    </lineage>
</organism>
<dbReference type="Pfam" id="PF00046">
    <property type="entry name" value="Homeodomain"/>
    <property type="match status" value="1"/>
</dbReference>
<dbReference type="PROSITE" id="PS00027">
    <property type="entry name" value="HOMEOBOX_1"/>
    <property type="match status" value="1"/>
</dbReference>
<gene>
    <name evidence="14" type="ORF">NYM_LOCUS3003</name>
</gene>
<dbReference type="SMART" id="SM00389">
    <property type="entry name" value="HOX"/>
    <property type="match status" value="1"/>
</dbReference>
<dbReference type="CDD" id="cd00086">
    <property type="entry name" value="homeodomain"/>
    <property type="match status" value="1"/>
</dbReference>
<feature type="compositionally biased region" description="Gly residues" evidence="12">
    <location>
        <begin position="159"/>
        <end position="170"/>
    </location>
</feature>
<evidence type="ECO:0000256" key="3">
    <source>
        <dbReference type="ARBA" id="ARBA00023125"/>
    </source>
</evidence>
<reference evidence="14" key="1">
    <citation type="submission" date="2019-09" db="EMBL/GenBank/DDBJ databases">
        <authorList>
            <person name="Zhang L."/>
        </authorList>
    </citation>
    <scope>NUCLEOTIDE SEQUENCE</scope>
</reference>
<evidence type="ECO:0000256" key="12">
    <source>
        <dbReference type="SAM" id="MobiDB-lite"/>
    </source>
</evidence>
<comment type="subcellular location">
    <subcellularLocation>
        <location evidence="1 8 9">Nucleus</location>
    </subcellularLocation>
</comment>
<accession>A0A5K0WB81</accession>
<evidence type="ECO:0000256" key="4">
    <source>
        <dbReference type="ARBA" id="ARBA00023155"/>
    </source>
</evidence>
<dbReference type="InterPro" id="IPR009057">
    <property type="entry name" value="Homeodomain-like_sf"/>
</dbReference>
<dbReference type="InterPro" id="IPR001356">
    <property type="entry name" value="HD"/>
</dbReference>